<feature type="transmembrane region" description="Helical" evidence="1">
    <location>
        <begin position="12"/>
        <end position="40"/>
    </location>
</feature>
<name>A0ABX2ZIU5_PAEPO</name>
<proteinExistence type="predicted"/>
<dbReference type="Proteomes" id="UP000094974">
    <property type="component" value="Unassembled WGS sequence"/>
</dbReference>
<keyword evidence="3" id="KW-1185">Reference proteome</keyword>
<organism evidence="2 3">
    <name type="scientific">Paenibacillus polymyxa</name>
    <name type="common">Bacillus polymyxa</name>
    <dbReference type="NCBI Taxonomy" id="1406"/>
    <lineage>
        <taxon>Bacteria</taxon>
        <taxon>Bacillati</taxon>
        <taxon>Bacillota</taxon>
        <taxon>Bacilli</taxon>
        <taxon>Bacillales</taxon>
        <taxon>Paenibacillaceae</taxon>
        <taxon>Paenibacillus</taxon>
    </lineage>
</organism>
<keyword evidence="1" id="KW-0812">Transmembrane</keyword>
<accession>A0ABX2ZIU5</accession>
<sequence>MKLINGKRNVCFEIFLALVFSLVIAYLSFAIVITCINLFVNRLQAGYFFLKLDQPLFPPFFKLTRHMFKYIFDLPEGSQVHF</sequence>
<reference evidence="3" key="1">
    <citation type="submission" date="2016-05" db="EMBL/GenBank/DDBJ databases">
        <title>Whole genome shotgun sequencing of cultured foodborne pathogen.</title>
        <authorList>
            <person name="Zheng J."/>
            <person name="Timme R."/>
            <person name="Allard M."/>
            <person name="Strain E."/>
            <person name="Luo Y."/>
            <person name="Brown E."/>
        </authorList>
    </citation>
    <scope>NUCLEOTIDE SEQUENCE [LARGE SCALE GENOMIC DNA]</scope>
    <source>
        <strain evidence="3">CFSAN034343</strain>
    </source>
</reference>
<evidence type="ECO:0000313" key="3">
    <source>
        <dbReference type="Proteomes" id="UP000094974"/>
    </source>
</evidence>
<comment type="caution">
    <text evidence="2">The sequence shown here is derived from an EMBL/GenBank/DDBJ whole genome shotgun (WGS) entry which is preliminary data.</text>
</comment>
<evidence type="ECO:0000313" key="2">
    <source>
        <dbReference type="EMBL" id="ODA11721.1"/>
    </source>
</evidence>
<dbReference type="EMBL" id="LYND01000011">
    <property type="protein sequence ID" value="ODA11721.1"/>
    <property type="molecule type" value="Genomic_DNA"/>
</dbReference>
<protein>
    <submittedName>
        <fullName evidence="2">Uncharacterized protein</fullName>
    </submittedName>
</protein>
<gene>
    <name evidence="2" type="ORF">A7312_20025</name>
</gene>
<evidence type="ECO:0000256" key="1">
    <source>
        <dbReference type="SAM" id="Phobius"/>
    </source>
</evidence>
<keyword evidence="1" id="KW-1133">Transmembrane helix</keyword>
<keyword evidence="1" id="KW-0472">Membrane</keyword>